<evidence type="ECO:0000313" key="1">
    <source>
        <dbReference type="EMBL" id="EJQ76836.1"/>
    </source>
</evidence>
<comment type="caution">
    <text evidence="1">The sequence shown here is derived from an EMBL/GenBank/DDBJ whole genome shotgun (WGS) entry which is preliminary data.</text>
</comment>
<organism evidence="1 2">
    <name type="scientific">Bacillus cereus HuA4-10</name>
    <dbReference type="NCBI Taxonomy" id="1053206"/>
    <lineage>
        <taxon>Bacteria</taxon>
        <taxon>Bacillati</taxon>
        <taxon>Bacillota</taxon>
        <taxon>Bacilli</taxon>
        <taxon>Bacillales</taxon>
        <taxon>Bacillaceae</taxon>
        <taxon>Bacillus</taxon>
        <taxon>Bacillus cereus group</taxon>
    </lineage>
</organism>
<sequence>MYDNYRAQKESSNKTEVIMRKLLYFIVCSSVILFSSPSMSVAQYDAPLMEDALYSVLFPKINKAIEKQYGNLKPYQCPKIIRLKKVYSGTYLFQAVIEVTKYEQVGGKIVPPFEKVTITFNNEEGEWEVTNIAVKRLPNDTKLNCKKTI</sequence>
<name>J8CVZ8_BACCE</name>
<evidence type="ECO:0008006" key="3">
    <source>
        <dbReference type="Google" id="ProtNLM"/>
    </source>
</evidence>
<reference evidence="1 2" key="1">
    <citation type="submission" date="2012-04" db="EMBL/GenBank/DDBJ databases">
        <title>The Genome Sequence of Bacillus cereus HuA4-10.</title>
        <authorList>
            <consortium name="The Broad Institute Genome Sequencing Platform"/>
            <consortium name="The Broad Institute Genome Sequencing Center for Infectious Disease"/>
            <person name="Feldgarden M."/>
            <person name="Van der Auwera G.A."/>
            <person name="Mahillon J."/>
            <person name="Duprez V."/>
            <person name="Timmery S."/>
            <person name="Mattelet C."/>
            <person name="Dierick K."/>
            <person name="Sun M."/>
            <person name="Yu Z."/>
            <person name="Zhu L."/>
            <person name="Hu X."/>
            <person name="Shank E.B."/>
            <person name="Swiecicka I."/>
            <person name="Hansen B.M."/>
            <person name="Andrup L."/>
            <person name="Young S.K."/>
            <person name="Zeng Q."/>
            <person name="Gargeya S."/>
            <person name="Fitzgerald M."/>
            <person name="Haas B."/>
            <person name="Abouelleil A."/>
            <person name="Alvarado L."/>
            <person name="Arachchi H.M."/>
            <person name="Berlin A."/>
            <person name="Chapman S.B."/>
            <person name="Goldberg J."/>
            <person name="Griggs A."/>
            <person name="Gujja S."/>
            <person name="Hansen M."/>
            <person name="Howarth C."/>
            <person name="Imamovic A."/>
            <person name="Larimer J."/>
            <person name="McCowen C."/>
            <person name="Montmayeur A."/>
            <person name="Murphy C."/>
            <person name="Neiman D."/>
            <person name="Pearson M."/>
            <person name="Priest M."/>
            <person name="Roberts A."/>
            <person name="Saif S."/>
            <person name="Shea T."/>
            <person name="Sisk P."/>
            <person name="Sykes S."/>
            <person name="Wortman J."/>
            <person name="Nusbaum C."/>
            <person name="Birren B."/>
        </authorList>
    </citation>
    <scope>NUCLEOTIDE SEQUENCE [LARGE SCALE GENOMIC DNA]</scope>
    <source>
        <strain evidence="1 2">HuA4-10</strain>
    </source>
</reference>
<dbReference type="InterPro" id="IPR024984">
    <property type="entry name" value="DUF3888"/>
</dbReference>
<accession>J8CVZ8</accession>
<gene>
    <name evidence="1" type="ORF">IGC_04064</name>
</gene>
<dbReference type="HOGENOM" id="CLU_141472_0_0_9"/>
<dbReference type="Pfam" id="PF13027">
    <property type="entry name" value="DUF3888"/>
    <property type="match status" value="1"/>
</dbReference>
<evidence type="ECO:0000313" key="2">
    <source>
        <dbReference type="Proteomes" id="UP000006977"/>
    </source>
</evidence>
<dbReference type="EMBL" id="AHEA01000027">
    <property type="protein sequence ID" value="EJQ76836.1"/>
    <property type="molecule type" value="Genomic_DNA"/>
</dbReference>
<proteinExistence type="predicted"/>
<dbReference type="PATRIC" id="fig|1053206.3.peg.4145"/>
<dbReference type="Proteomes" id="UP000006977">
    <property type="component" value="Unassembled WGS sequence"/>
</dbReference>
<dbReference type="AlphaFoldDB" id="J8CVZ8"/>
<protein>
    <recommendedName>
        <fullName evidence="3">DUF3888 domain-containing protein</fullName>
    </recommendedName>
</protein>